<proteinExistence type="predicted"/>
<reference evidence="2 3" key="1">
    <citation type="submission" date="2017-12" db="EMBL/GenBank/DDBJ databases">
        <title>Comparative genomics of Botrytis spp.</title>
        <authorList>
            <person name="Valero-Jimenez C.A."/>
            <person name="Tapia P."/>
            <person name="Veloso J."/>
            <person name="Silva-Moreno E."/>
            <person name="Staats M."/>
            <person name="Valdes J.H."/>
            <person name="Van Kan J.A.L."/>
        </authorList>
    </citation>
    <scope>NUCLEOTIDE SEQUENCE [LARGE SCALE GENOMIC DNA]</scope>
    <source>
        <strain evidence="2 3">Bp0003</strain>
    </source>
</reference>
<evidence type="ECO:0008006" key="4">
    <source>
        <dbReference type="Google" id="ProtNLM"/>
    </source>
</evidence>
<dbReference type="InterPro" id="IPR050327">
    <property type="entry name" value="Proton-linked_MCT"/>
</dbReference>
<feature type="transmembrane region" description="Helical" evidence="1">
    <location>
        <begin position="12"/>
        <end position="39"/>
    </location>
</feature>
<dbReference type="AlphaFoldDB" id="A0A4Z1FV32"/>
<evidence type="ECO:0000256" key="1">
    <source>
        <dbReference type="SAM" id="Phobius"/>
    </source>
</evidence>
<organism evidence="2 3">
    <name type="scientific">Botrytis paeoniae</name>
    <dbReference type="NCBI Taxonomy" id="278948"/>
    <lineage>
        <taxon>Eukaryota</taxon>
        <taxon>Fungi</taxon>
        <taxon>Dikarya</taxon>
        <taxon>Ascomycota</taxon>
        <taxon>Pezizomycotina</taxon>
        <taxon>Leotiomycetes</taxon>
        <taxon>Helotiales</taxon>
        <taxon>Sclerotiniaceae</taxon>
        <taxon>Botrytis</taxon>
    </lineage>
</organism>
<dbReference type="EMBL" id="PQXI01000077">
    <property type="protein sequence ID" value="TGO25561.1"/>
    <property type="molecule type" value="Genomic_DNA"/>
</dbReference>
<gene>
    <name evidence="2" type="ORF">BPAE_0077g00070</name>
</gene>
<keyword evidence="1" id="KW-1133">Transmembrane helix</keyword>
<evidence type="ECO:0000313" key="2">
    <source>
        <dbReference type="EMBL" id="TGO25561.1"/>
    </source>
</evidence>
<keyword evidence="1" id="KW-0472">Membrane</keyword>
<dbReference type="InterPro" id="IPR036259">
    <property type="entry name" value="MFS_trans_sf"/>
</dbReference>
<protein>
    <recommendedName>
        <fullName evidence="4">Major facilitator superfamily (MFS) profile domain-containing protein</fullName>
    </recommendedName>
</protein>
<keyword evidence="1" id="KW-0812">Transmembrane</keyword>
<comment type="caution">
    <text evidence="2">The sequence shown here is derived from an EMBL/GenBank/DDBJ whole genome shotgun (WGS) entry which is preliminary data.</text>
</comment>
<keyword evidence="3" id="KW-1185">Reference proteome</keyword>
<name>A0A4Z1FV32_9HELO</name>
<dbReference type="SUPFAM" id="SSF103473">
    <property type="entry name" value="MFS general substrate transporter"/>
    <property type="match status" value="1"/>
</dbReference>
<dbReference type="PANTHER" id="PTHR11360">
    <property type="entry name" value="MONOCARBOXYLATE TRANSPORTER"/>
    <property type="match status" value="1"/>
</dbReference>
<dbReference type="Proteomes" id="UP000297910">
    <property type="component" value="Unassembled WGS sequence"/>
</dbReference>
<evidence type="ECO:0000313" key="3">
    <source>
        <dbReference type="Proteomes" id="UP000297910"/>
    </source>
</evidence>
<dbReference type="PANTHER" id="PTHR11360:SF284">
    <property type="entry name" value="EG:103B4.3 PROTEIN-RELATED"/>
    <property type="match status" value="1"/>
</dbReference>
<accession>A0A4Z1FV32</accession>
<sequence length="60" mass="6392">MLTSISSEYWHFILAQGVMFGIGSGFLFIPSIAVLPTYFDKKQALALRVAVSGSVIGGVV</sequence>